<dbReference type="Gene3D" id="3.20.20.10">
    <property type="entry name" value="Alanine racemase"/>
    <property type="match status" value="1"/>
</dbReference>
<gene>
    <name evidence="4" type="ORF">ADICEAN_00581</name>
</gene>
<evidence type="ECO:0000313" key="5">
    <source>
        <dbReference type="Proteomes" id="UP000011910"/>
    </source>
</evidence>
<dbReference type="EMBL" id="AODQ01000008">
    <property type="protein sequence ID" value="EMR04295.1"/>
    <property type="molecule type" value="Genomic_DNA"/>
</dbReference>
<dbReference type="RefSeq" id="WP_009193988.1">
    <property type="nucleotide sequence ID" value="NZ_AODQ01000008.1"/>
</dbReference>
<keyword evidence="2 4" id="KW-0456">Lyase</keyword>
<dbReference type="PANTHER" id="PTHR28004:SF2">
    <property type="entry name" value="D-SERINE DEHYDRATASE"/>
    <property type="match status" value="1"/>
</dbReference>
<dbReference type="OrthoDB" id="9788869at2"/>
<comment type="caution">
    <text evidence="4">The sequence shown here is derived from an EMBL/GenBank/DDBJ whole genome shotgun (WGS) entry which is preliminary data.</text>
</comment>
<dbReference type="GO" id="GO:0036088">
    <property type="term" value="P:D-serine catabolic process"/>
    <property type="evidence" value="ECO:0007669"/>
    <property type="project" value="TreeGrafter"/>
</dbReference>
<dbReference type="PANTHER" id="PTHR28004">
    <property type="entry name" value="ZGC:162816-RELATED"/>
    <property type="match status" value="1"/>
</dbReference>
<dbReference type="CDD" id="cd06821">
    <property type="entry name" value="PLPDE_III_D-TA"/>
    <property type="match status" value="1"/>
</dbReference>
<dbReference type="GO" id="GO:0008721">
    <property type="term" value="F:D-serine ammonia-lyase activity"/>
    <property type="evidence" value="ECO:0007669"/>
    <property type="project" value="TreeGrafter"/>
</dbReference>
<feature type="domain" description="D-serine dehydratase-like" evidence="3">
    <location>
        <begin position="261"/>
        <end position="351"/>
    </location>
</feature>
<dbReference type="eggNOG" id="COG3616">
    <property type="taxonomic scope" value="Bacteria"/>
</dbReference>
<evidence type="ECO:0000256" key="2">
    <source>
        <dbReference type="ARBA" id="ARBA00023239"/>
    </source>
</evidence>
<dbReference type="InterPro" id="IPR026956">
    <property type="entry name" value="D-ser_dehydrat-like_dom"/>
</dbReference>
<dbReference type="InterPro" id="IPR051466">
    <property type="entry name" value="D-amino_acid_metab_enzyme"/>
</dbReference>
<dbReference type="AlphaFoldDB" id="M7NRJ0"/>
<keyword evidence="5" id="KW-1185">Reference proteome</keyword>
<dbReference type="PATRIC" id="fig|1279009.4.peg.594"/>
<dbReference type="Pfam" id="PF14031">
    <property type="entry name" value="D-ser_dehydrat"/>
    <property type="match status" value="1"/>
</dbReference>
<dbReference type="Pfam" id="PF01168">
    <property type="entry name" value="Ala_racemase_N"/>
    <property type="match status" value="1"/>
</dbReference>
<dbReference type="Proteomes" id="UP000011910">
    <property type="component" value="Unassembled WGS sequence"/>
</dbReference>
<dbReference type="GO" id="GO:0043876">
    <property type="term" value="F:D-threonine aldolase activity"/>
    <property type="evidence" value="ECO:0007669"/>
    <property type="project" value="UniProtKB-EC"/>
</dbReference>
<evidence type="ECO:0000259" key="3">
    <source>
        <dbReference type="SMART" id="SM01119"/>
    </source>
</evidence>
<dbReference type="InterPro" id="IPR042208">
    <property type="entry name" value="D-ser_dehydrat-like_sf"/>
</dbReference>
<dbReference type="Gene3D" id="2.40.37.20">
    <property type="entry name" value="D-serine dehydratase-like domain"/>
    <property type="match status" value="1"/>
</dbReference>
<evidence type="ECO:0000256" key="1">
    <source>
        <dbReference type="ARBA" id="ARBA00005323"/>
    </source>
</evidence>
<sequence length="370" mass="41574">MTPPWYTLANVAELDSPSLLLYKDRIQHNIGQMIALAGSCDRLMVHVKTTKMPEVVKMLLAAGISRFKCATIAEAEMVCQAGGNYLVLAHQLVGPKVDRFIRLRQRYPQVFMASLLDCRSAADAHQQAFARAGLVGHVLLDVNNGMNRSGHPLDGDIFPLYQYLHQQPNLHCHGLHVYDGHWRTPDFEARKKSIEQDFKRVEMLMEQIAAAGLPSPMLIAGGTPAFTTHRLREDTFCSPGTCVLWDWGYGDALREQPFQYAALLLTRIISKPAPGIVTIDLGHKGVAAENPIDKRVRFLNLQDWELLSQSEEHGVLRVQGWDALQVGDVLYGVPYHICPTVNLYDEAYVVEEGKATARWEVLARRRRLEV</sequence>
<evidence type="ECO:0000313" key="4">
    <source>
        <dbReference type="EMBL" id="EMR04295.1"/>
    </source>
</evidence>
<accession>M7NRJ0</accession>
<proteinExistence type="inferred from homology"/>
<dbReference type="SMART" id="SM01119">
    <property type="entry name" value="D-ser_dehydrat"/>
    <property type="match status" value="1"/>
</dbReference>
<dbReference type="InterPro" id="IPR029066">
    <property type="entry name" value="PLP-binding_barrel"/>
</dbReference>
<protein>
    <submittedName>
        <fullName evidence="4">D-threonine aldolase</fullName>
        <ecNumber evidence="4">4.1.2.42</ecNumber>
    </submittedName>
</protein>
<name>M7NRJ0_9BACT</name>
<comment type="similarity">
    <text evidence="1">Belongs to the DSD1 family.</text>
</comment>
<dbReference type="EC" id="4.1.2.42" evidence="4"/>
<dbReference type="STRING" id="1279009.ADICEAN_00581"/>
<dbReference type="InterPro" id="IPR001608">
    <property type="entry name" value="Ala_racemase_N"/>
</dbReference>
<organism evidence="4 5">
    <name type="scientific">Cesiribacter andamanensis AMV16</name>
    <dbReference type="NCBI Taxonomy" id="1279009"/>
    <lineage>
        <taxon>Bacteria</taxon>
        <taxon>Pseudomonadati</taxon>
        <taxon>Bacteroidota</taxon>
        <taxon>Cytophagia</taxon>
        <taxon>Cytophagales</taxon>
        <taxon>Cesiribacteraceae</taxon>
        <taxon>Cesiribacter</taxon>
    </lineage>
</organism>
<reference evidence="4 5" key="1">
    <citation type="journal article" date="2013" name="Genome Announc.">
        <title>Draft Genome Sequence of Cesiribacter andamanensis Strain AMV16T, Isolated from a Soil Sample from a Mud Volcano in the Andaman Islands, India.</title>
        <authorList>
            <person name="Shivaji S."/>
            <person name="Ara S."/>
            <person name="Begum Z."/>
            <person name="Srinivas T.N."/>
            <person name="Singh A."/>
            <person name="Kumar Pinnaka A."/>
        </authorList>
    </citation>
    <scope>NUCLEOTIDE SEQUENCE [LARGE SCALE GENOMIC DNA]</scope>
    <source>
        <strain evidence="4 5">AMV16</strain>
    </source>
</reference>
<dbReference type="SUPFAM" id="SSF51419">
    <property type="entry name" value="PLP-binding barrel"/>
    <property type="match status" value="1"/>
</dbReference>